<organism evidence="1 2">
    <name type="scientific">Methanothermobacter tenebrarum</name>
    <dbReference type="NCBI Taxonomy" id="680118"/>
    <lineage>
        <taxon>Archaea</taxon>
        <taxon>Methanobacteriati</taxon>
        <taxon>Methanobacteriota</taxon>
        <taxon>Methanomada group</taxon>
        <taxon>Methanobacteria</taxon>
        <taxon>Methanobacteriales</taxon>
        <taxon>Methanobacteriaceae</taxon>
        <taxon>Methanothermobacter</taxon>
    </lineage>
</organism>
<dbReference type="GeneID" id="71965007"/>
<dbReference type="Proteomes" id="UP000831817">
    <property type="component" value="Chromosome"/>
</dbReference>
<keyword evidence="2" id="KW-1185">Reference proteome</keyword>
<protein>
    <recommendedName>
        <fullName evidence="3">H/ACA RNA-protein complex protein Gar1</fullName>
    </recommendedName>
</protein>
<evidence type="ECO:0000313" key="1">
    <source>
        <dbReference type="EMBL" id="BDH79115.1"/>
    </source>
</evidence>
<reference evidence="1 2" key="1">
    <citation type="submission" date="2022-04" db="EMBL/GenBank/DDBJ databases">
        <title>Complete genome of Methanothermobacter tenebrarum strain RMAS.</title>
        <authorList>
            <person name="Nakamura K."/>
            <person name="Oshima K."/>
            <person name="Hattori M."/>
            <person name="Kamagata Y."/>
            <person name="Takamizawa K."/>
        </authorList>
    </citation>
    <scope>NUCLEOTIDE SEQUENCE [LARGE SCALE GENOMIC DNA]</scope>
    <source>
        <strain evidence="1 2">RMAS</strain>
    </source>
</reference>
<evidence type="ECO:0008006" key="3">
    <source>
        <dbReference type="Google" id="ProtNLM"/>
    </source>
</evidence>
<proteinExistence type="predicted"/>
<evidence type="ECO:0000313" key="2">
    <source>
        <dbReference type="Proteomes" id="UP000831817"/>
    </source>
</evidence>
<gene>
    <name evidence="1" type="ORF">MTTB_04940</name>
</gene>
<dbReference type="SUPFAM" id="SSF50447">
    <property type="entry name" value="Translation proteins"/>
    <property type="match status" value="1"/>
</dbReference>
<dbReference type="Pfam" id="PF04410">
    <property type="entry name" value="Gar1"/>
    <property type="match status" value="1"/>
</dbReference>
<dbReference type="InterPro" id="IPR038664">
    <property type="entry name" value="Gar1/Naf1_Cbf5-bd_sf"/>
</dbReference>
<sequence>MRVLGKISHISKRGNIIARSKNTPPFKAKVFTSKGQLLGKVHDIFGPTKMPYILIKPIRAINSKNIENRVGESLYIEREWGRKKRKRKK</sequence>
<dbReference type="EMBL" id="AP025698">
    <property type="protein sequence ID" value="BDH79115.1"/>
    <property type="molecule type" value="Genomic_DNA"/>
</dbReference>
<dbReference type="Gene3D" id="2.40.10.230">
    <property type="entry name" value="Probable tRNA pseudouridine synthase domain"/>
    <property type="match status" value="1"/>
</dbReference>
<dbReference type="RefSeq" id="WP_248564955.1">
    <property type="nucleotide sequence ID" value="NZ_AP025698.1"/>
</dbReference>
<name>A0ABN6PA68_9EURY</name>
<accession>A0ABN6PA68</accession>
<dbReference type="InterPro" id="IPR007504">
    <property type="entry name" value="H/ACA_rnp_Gar1/Naf1"/>
</dbReference>
<dbReference type="InterPro" id="IPR009000">
    <property type="entry name" value="Transl_B-barrel_sf"/>
</dbReference>